<reference evidence="2 3" key="1">
    <citation type="submission" date="2020-07" db="EMBL/GenBank/DDBJ databases">
        <title>Bacterium isolated from marien macroalgae.</title>
        <authorList>
            <person name="Zhu K."/>
            <person name="Lu D."/>
            <person name="Du Z."/>
        </authorList>
    </citation>
    <scope>NUCLEOTIDE SEQUENCE [LARGE SCALE GENOMIC DNA]</scope>
    <source>
        <strain evidence="2 3">3-1745</strain>
    </source>
</reference>
<dbReference type="InterPro" id="IPR011990">
    <property type="entry name" value="TPR-like_helical_dom_sf"/>
</dbReference>
<name>A0A7W2ADD8_9GAMM</name>
<dbReference type="Gene3D" id="1.25.40.10">
    <property type="entry name" value="Tetratricopeptide repeat domain"/>
    <property type="match status" value="2"/>
</dbReference>
<feature type="chain" id="PRO_5031467347" description="Tetratricopeptide repeat protein" evidence="1">
    <location>
        <begin position="21"/>
        <end position="404"/>
    </location>
</feature>
<keyword evidence="3" id="KW-1185">Reference proteome</keyword>
<protein>
    <recommendedName>
        <fullName evidence="4">Tetratricopeptide repeat protein</fullName>
    </recommendedName>
</protein>
<feature type="signal peptide" evidence="1">
    <location>
        <begin position="1"/>
        <end position="20"/>
    </location>
</feature>
<keyword evidence="1" id="KW-0732">Signal</keyword>
<organism evidence="2 3">
    <name type="scientific">Marinobacterium marinum</name>
    <dbReference type="NCBI Taxonomy" id="2756129"/>
    <lineage>
        <taxon>Bacteria</taxon>
        <taxon>Pseudomonadati</taxon>
        <taxon>Pseudomonadota</taxon>
        <taxon>Gammaproteobacteria</taxon>
        <taxon>Oceanospirillales</taxon>
        <taxon>Oceanospirillaceae</taxon>
        <taxon>Marinobacterium</taxon>
    </lineage>
</organism>
<gene>
    <name evidence="2" type="ORF">H1S06_12000</name>
</gene>
<evidence type="ECO:0000313" key="3">
    <source>
        <dbReference type="Proteomes" id="UP000538931"/>
    </source>
</evidence>
<evidence type="ECO:0008006" key="4">
    <source>
        <dbReference type="Google" id="ProtNLM"/>
    </source>
</evidence>
<evidence type="ECO:0000256" key="1">
    <source>
        <dbReference type="SAM" id="SignalP"/>
    </source>
</evidence>
<proteinExistence type="predicted"/>
<evidence type="ECO:0000313" key="2">
    <source>
        <dbReference type="EMBL" id="MBA4503083.1"/>
    </source>
</evidence>
<dbReference type="RefSeq" id="WP_181740507.1">
    <property type="nucleotide sequence ID" value="NZ_JACEMT010000052.1"/>
</dbReference>
<sequence length="404" mass="46081">MKRMIRWLPLWLLLSTAAGAESLTLPPGVLVQLNAAQKAMAEENYPQADKVLKALSGKELSAPAKAYVLQFRGNLALVRQQEKTALKHFSAAYALDALPAVDQRRVLHTVAQLQLSQEQWRAGVNSMSAWIGQVRAKGTKAERVRAEDYLMLAQGYSQLEQWAQVIAPVKTAIRMKGRAPEDWYKLQLAAHFELKQWKGATAVLELLVNRYPQRASYWEQLASVYQIRDRHADALSTLRAAWLAGKFKQERQYIWLSQLFLQQGLPQRAAELLQESMAAKKVRRTLKHERLLAQTQLQAKMYDAGRGTLERIAQRKPDYSTWRQLAYLDMQLRHWDAMKRSIDQAVAFKPDAAELYLLGGIADINRSHYEQARSSFVKASRHDATRAQAQNWLNYLDQVRGSSS</sequence>
<comment type="caution">
    <text evidence="2">The sequence shown here is derived from an EMBL/GenBank/DDBJ whole genome shotgun (WGS) entry which is preliminary data.</text>
</comment>
<accession>A0A7W2ADD8</accession>
<dbReference type="EMBL" id="JACEMT010000052">
    <property type="protein sequence ID" value="MBA4503083.1"/>
    <property type="molecule type" value="Genomic_DNA"/>
</dbReference>
<dbReference type="Proteomes" id="UP000538931">
    <property type="component" value="Unassembled WGS sequence"/>
</dbReference>
<dbReference type="AlphaFoldDB" id="A0A7W2ADD8"/>
<dbReference type="SUPFAM" id="SSF48452">
    <property type="entry name" value="TPR-like"/>
    <property type="match status" value="1"/>
</dbReference>